<dbReference type="Gene3D" id="3.40.50.150">
    <property type="entry name" value="Vaccinia Virus protein VP39"/>
    <property type="match status" value="1"/>
</dbReference>
<accession>A0A1M5IS98</accession>
<protein>
    <submittedName>
        <fullName evidence="4">Methyltransferase domain-containing protein</fullName>
    </submittedName>
</protein>
<evidence type="ECO:0000256" key="2">
    <source>
        <dbReference type="SAM" id="SignalP"/>
    </source>
</evidence>
<dbReference type="GO" id="GO:0008168">
    <property type="term" value="F:methyltransferase activity"/>
    <property type="evidence" value="ECO:0007669"/>
    <property type="project" value="UniProtKB-KW"/>
</dbReference>
<reference evidence="5" key="1">
    <citation type="submission" date="2016-11" db="EMBL/GenBank/DDBJ databases">
        <authorList>
            <person name="Varghese N."/>
            <person name="Submissions S."/>
        </authorList>
    </citation>
    <scope>NUCLEOTIDE SEQUENCE [LARGE SCALE GENOMIC DNA]</scope>
    <source>
        <strain evidence="5">DSM 22638</strain>
    </source>
</reference>
<evidence type="ECO:0000313" key="4">
    <source>
        <dbReference type="EMBL" id="SHG31095.1"/>
    </source>
</evidence>
<dbReference type="SUPFAM" id="SSF53335">
    <property type="entry name" value="S-adenosyl-L-methionine-dependent methyltransferases"/>
    <property type="match status" value="1"/>
</dbReference>
<proteinExistence type="predicted"/>
<dbReference type="PANTHER" id="PTHR43861">
    <property type="entry name" value="TRANS-ACONITATE 2-METHYLTRANSFERASE-RELATED"/>
    <property type="match status" value="1"/>
</dbReference>
<dbReference type="RefSeq" id="WP_073176711.1">
    <property type="nucleotide sequence ID" value="NZ_FQWL01000001.1"/>
</dbReference>
<dbReference type="STRING" id="570519.SAMN04488116_0893"/>
<dbReference type="AlphaFoldDB" id="A0A1M5IS98"/>
<evidence type="ECO:0000259" key="3">
    <source>
        <dbReference type="Pfam" id="PF13649"/>
    </source>
</evidence>
<name>A0A1M5IS98_9FLAO</name>
<dbReference type="EMBL" id="FQWL01000001">
    <property type="protein sequence ID" value="SHG31095.1"/>
    <property type="molecule type" value="Genomic_DNA"/>
</dbReference>
<dbReference type="Pfam" id="PF13649">
    <property type="entry name" value="Methyltransf_25"/>
    <property type="match status" value="1"/>
</dbReference>
<organism evidence="4 5">
    <name type="scientific">Flagellimonas flava</name>
    <dbReference type="NCBI Taxonomy" id="570519"/>
    <lineage>
        <taxon>Bacteria</taxon>
        <taxon>Pseudomonadati</taxon>
        <taxon>Bacteroidota</taxon>
        <taxon>Flavobacteriia</taxon>
        <taxon>Flavobacteriales</taxon>
        <taxon>Flavobacteriaceae</taxon>
        <taxon>Flagellimonas</taxon>
    </lineage>
</organism>
<feature type="signal peptide" evidence="2">
    <location>
        <begin position="1"/>
        <end position="20"/>
    </location>
</feature>
<dbReference type="OrthoDB" id="9784101at2"/>
<dbReference type="InterPro" id="IPR029063">
    <property type="entry name" value="SAM-dependent_MTases_sf"/>
</dbReference>
<dbReference type="GO" id="GO:0032259">
    <property type="term" value="P:methylation"/>
    <property type="evidence" value="ECO:0007669"/>
    <property type="project" value="UniProtKB-KW"/>
</dbReference>
<dbReference type="InterPro" id="IPR041698">
    <property type="entry name" value="Methyltransf_25"/>
</dbReference>
<evidence type="ECO:0000256" key="1">
    <source>
        <dbReference type="ARBA" id="ARBA00022679"/>
    </source>
</evidence>
<keyword evidence="4" id="KW-0489">Methyltransferase</keyword>
<sequence length="215" mass="24698">MKRFLPILVLGLLVSLGLQAQYTASDWEDRDQWMKTGTLLQLMDLNQGSRVADIGCHEGYLSMHLSESVGTDGRVYAVDVRSDRLETLRSNANDRRLRNIITILGDYDDPKLPKDELDAVFIIDTYHEMDSYQKILRHVKNSLKSGGKLMLLEKLKKRVVGKSRQEQVTAHSLGPEYVRDELRDAGFNIINEVEDHGDWERETTKQMWLIVAQKP</sequence>
<evidence type="ECO:0000313" key="5">
    <source>
        <dbReference type="Proteomes" id="UP000184532"/>
    </source>
</evidence>
<keyword evidence="5" id="KW-1185">Reference proteome</keyword>
<keyword evidence="1 4" id="KW-0808">Transferase</keyword>
<feature type="chain" id="PRO_5012725469" evidence="2">
    <location>
        <begin position="21"/>
        <end position="215"/>
    </location>
</feature>
<feature type="domain" description="Methyltransferase" evidence="3">
    <location>
        <begin position="51"/>
        <end position="147"/>
    </location>
</feature>
<gene>
    <name evidence="4" type="ORF">SAMN04488116_0893</name>
</gene>
<dbReference type="Proteomes" id="UP000184532">
    <property type="component" value="Unassembled WGS sequence"/>
</dbReference>
<dbReference type="CDD" id="cd02440">
    <property type="entry name" value="AdoMet_MTases"/>
    <property type="match status" value="1"/>
</dbReference>
<keyword evidence="2" id="KW-0732">Signal</keyword>